<keyword evidence="7" id="KW-0325">Glycoprotein</keyword>
<evidence type="ECO:0000256" key="8">
    <source>
        <dbReference type="ARBA" id="ARBA00023319"/>
    </source>
</evidence>
<dbReference type="GO" id="GO:0005102">
    <property type="term" value="F:signaling receptor binding"/>
    <property type="evidence" value="ECO:0007669"/>
    <property type="project" value="TreeGrafter"/>
</dbReference>
<reference evidence="13" key="3">
    <citation type="submission" date="2025-09" db="UniProtKB">
        <authorList>
            <consortium name="Ensembl"/>
        </authorList>
    </citation>
    <scope>IDENTIFICATION</scope>
</reference>
<keyword evidence="2 10" id="KW-0812">Transmembrane</keyword>
<dbReference type="SMART" id="SM00406">
    <property type="entry name" value="IGv"/>
    <property type="match status" value="1"/>
</dbReference>
<accession>A0A3B4CUE6</accession>
<dbReference type="GO" id="GO:0050852">
    <property type="term" value="P:T cell receptor signaling pathway"/>
    <property type="evidence" value="ECO:0007669"/>
    <property type="project" value="TreeGrafter"/>
</dbReference>
<dbReference type="PANTHER" id="PTHR24100">
    <property type="entry name" value="BUTYROPHILIN"/>
    <property type="match status" value="1"/>
</dbReference>
<dbReference type="Pfam" id="PF07686">
    <property type="entry name" value="V-set"/>
    <property type="match status" value="1"/>
</dbReference>
<evidence type="ECO:0000256" key="7">
    <source>
        <dbReference type="ARBA" id="ARBA00023180"/>
    </source>
</evidence>
<dbReference type="Gene3D" id="2.60.40.10">
    <property type="entry name" value="Immunoglobulins"/>
    <property type="match status" value="2"/>
</dbReference>
<keyword evidence="4 10" id="KW-1133">Transmembrane helix</keyword>
<evidence type="ECO:0000259" key="12">
    <source>
        <dbReference type="PROSITE" id="PS50835"/>
    </source>
</evidence>
<dbReference type="GO" id="GO:0042110">
    <property type="term" value="P:T cell activation"/>
    <property type="evidence" value="ECO:0007669"/>
    <property type="project" value="UniProtKB-ARBA"/>
</dbReference>
<organism evidence="13 14">
    <name type="scientific">Pygocentrus nattereri</name>
    <name type="common">Red-bellied piranha</name>
    <dbReference type="NCBI Taxonomy" id="42514"/>
    <lineage>
        <taxon>Eukaryota</taxon>
        <taxon>Metazoa</taxon>
        <taxon>Chordata</taxon>
        <taxon>Craniata</taxon>
        <taxon>Vertebrata</taxon>
        <taxon>Euteleostomi</taxon>
        <taxon>Actinopterygii</taxon>
        <taxon>Neopterygii</taxon>
        <taxon>Teleostei</taxon>
        <taxon>Ostariophysi</taxon>
        <taxon>Characiformes</taxon>
        <taxon>Characoidei</taxon>
        <taxon>Pygocentrus</taxon>
    </lineage>
</organism>
<dbReference type="GO" id="GO:0009897">
    <property type="term" value="C:external side of plasma membrane"/>
    <property type="evidence" value="ECO:0007669"/>
    <property type="project" value="TreeGrafter"/>
</dbReference>
<dbReference type="PROSITE" id="PS50835">
    <property type="entry name" value="IG_LIKE"/>
    <property type="match status" value="2"/>
</dbReference>
<comment type="similarity">
    <text evidence="9">Belongs to the SKINT family.</text>
</comment>
<dbReference type="GeneTree" id="ENSGT01050000244843"/>
<evidence type="ECO:0000256" key="9">
    <source>
        <dbReference type="ARBA" id="ARBA00038221"/>
    </source>
</evidence>
<evidence type="ECO:0000313" key="13">
    <source>
        <dbReference type="Ensembl" id="ENSPNAP00000015727.1"/>
    </source>
</evidence>
<keyword evidence="8" id="KW-0393">Immunoglobulin domain</keyword>
<name>A0A3B4CUE6_PYGNA</name>
<dbReference type="InterPro" id="IPR050504">
    <property type="entry name" value="IgSF_BTN/MOG"/>
</dbReference>
<evidence type="ECO:0000256" key="2">
    <source>
        <dbReference type="ARBA" id="ARBA00022692"/>
    </source>
</evidence>
<dbReference type="GO" id="GO:0001817">
    <property type="term" value="P:regulation of cytokine production"/>
    <property type="evidence" value="ECO:0007669"/>
    <property type="project" value="TreeGrafter"/>
</dbReference>
<dbReference type="InterPro" id="IPR013783">
    <property type="entry name" value="Ig-like_fold"/>
</dbReference>
<reference evidence="13 14" key="1">
    <citation type="submission" date="2020-10" db="EMBL/GenBank/DDBJ databases">
        <title>Pygocentrus nattereri (red-bellied piranha) genome, fPygNat1, primary haplotype.</title>
        <authorList>
            <person name="Myers G."/>
            <person name="Meyer A."/>
            <person name="Karagic N."/>
            <person name="Pippel M."/>
            <person name="Winkler S."/>
            <person name="Tracey A."/>
            <person name="Wood J."/>
            <person name="Formenti G."/>
            <person name="Howe K."/>
            <person name="Fedrigo O."/>
            <person name="Jarvis E.D."/>
        </authorList>
    </citation>
    <scope>NUCLEOTIDE SEQUENCE [LARGE SCALE GENOMIC DNA]</scope>
</reference>
<keyword evidence="3 11" id="KW-0732">Signal</keyword>
<dbReference type="PANTHER" id="PTHR24100:SF151">
    <property type="entry name" value="ICOS LIGAND"/>
    <property type="match status" value="1"/>
</dbReference>
<protein>
    <recommendedName>
        <fullName evidence="12">Ig-like domain-containing protein</fullName>
    </recommendedName>
</protein>
<evidence type="ECO:0000313" key="14">
    <source>
        <dbReference type="Proteomes" id="UP001501920"/>
    </source>
</evidence>
<evidence type="ECO:0000256" key="10">
    <source>
        <dbReference type="SAM" id="Phobius"/>
    </source>
</evidence>
<proteinExistence type="inferred from homology"/>
<feature type="signal peptide" evidence="11">
    <location>
        <begin position="1"/>
        <end position="20"/>
    </location>
</feature>
<feature type="transmembrane region" description="Helical" evidence="10">
    <location>
        <begin position="235"/>
        <end position="258"/>
    </location>
</feature>
<keyword evidence="14" id="KW-1185">Reference proteome</keyword>
<dbReference type="InterPro" id="IPR036179">
    <property type="entry name" value="Ig-like_dom_sf"/>
</dbReference>
<sequence>MKVMTFIKNVLVCLFHNTECLKVVGPAAPLLAVAGEDLVLPCSIQPNTSALDMRVEWFRVDVTDSLVHLYKDQEDKNEGQILSYRGRTALSKEELQKGNASLKLSAVRASDEGAYKCLVEAKSWYDDITVNVIVEVLGTHPVITIEGYDNLGGINLVCESRGWNPKPEVWWLDREGVTLTAEDTETHRDTEGFQVKHSITVYDSGSNRFYCRLQQKHHMTERDIIISGKCEFQHFFTVLVIIDFIFAVVFTVTITCVCQKKGIIFN</sequence>
<feature type="domain" description="Ig-like" evidence="12">
    <location>
        <begin position="141"/>
        <end position="227"/>
    </location>
</feature>
<dbReference type="SUPFAM" id="SSF48726">
    <property type="entry name" value="Immunoglobulin"/>
    <property type="match status" value="2"/>
</dbReference>
<comment type="subcellular location">
    <subcellularLocation>
        <location evidence="1">Membrane</location>
    </subcellularLocation>
</comment>
<dbReference type="InterPro" id="IPR013106">
    <property type="entry name" value="Ig_V-set"/>
</dbReference>
<dbReference type="Proteomes" id="UP001501920">
    <property type="component" value="Chromosome 2"/>
</dbReference>
<dbReference type="AlphaFoldDB" id="A0A3B4CUE6"/>
<dbReference type="Pfam" id="PF22705">
    <property type="entry name" value="C2-set_3"/>
    <property type="match status" value="1"/>
</dbReference>
<evidence type="ECO:0000256" key="1">
    <source>
        <dbReference type="ARBA" id="ARBA00004370"/>
    </source>
</evidence>
<dbReference type="GO" id="GO:1903037">
    <property type="term" value="P:regulation of leukocyte cell-cell adhesion"/>
    <property type="evidence" value="ECO:0007669"/>
    <property type="project" value="UniProtKB-ARBA"/>
</dbReference>
<evidence type="ECO:0000256" key="4">
    <source>
        <dbReference type="ARBA" id="ARBA00022989"/>
    </source>
</evidence>
<feature type="domain" description="Ig-like" evidence="12">
    <location>
        <begin position="35"/>
        <end position="131"/>
    </location>
</feature>
<reference evidence="13" key="2">
    <citation type="submission" date="2025-08" db="UniProtKB">
        <authorList>
            <consortium name="Ensembl"/>
        </authorList>
    </citation>
    <scope>IDENTIFICATION</scope>
</reference>
<dbReference type="InterPro" id="IPR003599">
    <property type="entry name" value="Ig_sub"/>
</dbReference>
<keyword evidence="6" id="KW-1015">Disulfide bond</keyword>
<dbReference type="Ensembl" id="ENSPNAT00000024027.2">
    <property type="protein sequence ID" value="ENSPNAP00000015727.1"/>
    <property type="gene ID" value="ENSPNAG00000021860.2"/>
</dbReference>
<dbReference type="InterPro" id="IPR007110">
    <property type="entry name" value="Ig-like_dom"/>
</dbReference>
<dbReference type="InterPro" id="IPR053896">
    <property type="entry name" value="BTN3A2-like_Ig-C"/>
</dbReference>
<dbReference type="GO" id="GO:0050863">
    <property type="term" value="P:regulation of T cell activation"/>
    <property type="evidence" value="ECO:0007669"/>
    <property type="project" value="UniProtKB-ARBA"/>
</dbReference>
<evidence type="ECO:0000256" key="5">
    <source>
        <dbReference type="ARBA" id="ARBA00023136"/>
    </source>
</evidence>
<evidence type="ECO:0000256" key="6">
    <source>
        <dbReference type="ARBA" id="ARBA00023157"/>
    </source>
</evidence>
<evidence type="ECO:0000256" key="3">
    <source>
        <dbReference type="ARBA" id="ARBA00022729"/>
    </source>
</evidence>
<dbReference type="SMART" id="SM00409">
    <property type="entry name" value="IG"/>
    <property type="match status" value="1"/>
</dbReference>
<dbReference type="FunFam" id="2.60.40.10:FF:000088">
    <property type="entry name" value="Butyrophilin subfamily 1 member A1"/>
    <property type="match status" value="1"/>
</dbReference>
<keyword evidence="5 10" id="KW-0472">Membrane</keyword>
<evidence type="ECO:0000256" key="11">
    <source>
        <dbReference type="SAM" id="SignalP"/>
    </source>
</evidence>
<dbReference type="FunFam" id="2.60.40.10:FF:000142">
    <property type="entry name" value="V-set domain-containing T-cell activation inhibitor 1"/>
    <property type="match status" value="1"/>
</dbReference>
<feature type="chain" id="PRO_5017263829" description="Ig-like domain-containing protein" evidence="11">
    <location>
        <begin position="21"/>
        <end position="266"/>
    </location>
</feature>